<gene>
    <name evidence="2" type="ORF">ABT56_19030</name>
</gene>
<keyword evidence="1" id="KW-0812">Transmembrane</keyword>
<evidence type="ECO:0000313" key="3">
    <source>
        <dbReference type="Proteomes" id="UP000036097"/>
    </source>
</evidence>
<evidence type="ECO:0000313" key="2">
    <source>
        <dbReference type="EMBL" id="KLV03528.1"/>
    </source>
</evidence>
<dbReference type="AlphaFoldDB" id="A0A0J1GUW4"/>
<keyword evidence="1" id="KW-1133">Transmembrane helix</keyword>
<accession>A0A0J1GUW4</accession>
<dbReference type="Proteomes" id="UP000036097">
    <property type="component" value="Unassembled WGS sequence"/>
</dbReference>
<sequence>MYAEKHAMNRVIEFNGFYLDMGAVTIEQMIILFVGFSIIFFASYKLIVLIYRLGSIILNAIEIPANSVGNALKNILTTFSISLIRIMKFFKTMNQKKKKVKAKQVKTNTAMATAKAITLKSSPDKKTSDIDEKLMLIPAYARKEVNKHYPIYN</sequence>
<reference evidence="2 3" key="1">
    <citation type="submission" date="2015-05" db="EMBL/GenBank/DDBJ databases">
        <title>Photobacterium galathea sp. nov.</title>
        <authorList>
            <person name="Machado H."/>
            <person name="Gram L."/>
        </authorList>
    </citation>
    <scope>NUCLEOTIDE SEQUENCE [LARGE SCALE GENOMIC DNA]</scope>
    <source>
        <strain evidence="2 3">CGMCC 1.12159</strain>
    </source>
</reference>
<protein>
    <submittedName>
        <fullName evidence="2">Uncharacterized protein</fullName>
    </submittedName>
</protein>
<dbReference type="PATRIC" id="fig|1195763.3.peg.4070"/>
<feature type="transmembrane region" description="Helical" evidence="1">
    <location>
        <begin position="30"/>
        <end position="51"/>
    </location>
</feature>
<name>A0A0J1GUW4_9GAMM</name>
<dbReference type="RefSeq" id="WP_047880490.1">
    <property type="nucleotide sequence ID" value="NZ_LDOT01000032.1"/>
</dbReference>
<proteinExistence type="predicted"/>
<comment type="caution">
    <text evidence="2">The sequence shown here is derived from an EMBL/GenBank/DDBJ whole genome shotgun (WGS) entry which is preliminary data.</text>
</comment>
<evidence type="ECO:0000256" key="1">
    <source>
        <dbReference type="SAM" id="Phobius"/>
    </source>
</evidence>
<organism evidence="2 3">
    <name type="scientific">Photobacterium aquae</name>
    <dbReference type="NCBI Taxonomy" id="1195763"/>
    <lineage>
        <taxon>Bacteria</taxon>
        <taxon>Pseudomonadati</taxon>
        <taxon>Pseudomonadota</taxon>
        <taxon>Gammaproteobacteria</taxon>
        <taxon>Vibrionales</taxon>
        <taxon>Vibrionaceae</taxon>
        <taxon>Photobacterium</taxon>
    </lineage>
</organism>
<dbReference type="EMBL" id="LDOT01000032">
    <property type="protein sequence ID" value="KLV03528.1"/>
    <property type="molecule type" value="Genomic_DNA"/>
</dbReference>
<keyword evidence="3" id="KW-1185">Reference proteome</keyword>
<keyword evidence="1" id="KW-0472">Membrane</keyword>